<dbReference type="PROSITE" id="PS51257">
    <property type="entry name" value="PROKAR_LIPOPROTEIN"/>
    <property type="match status" value="1"/>
</dbReference>
<dbReference type="Proteomes" id="UP000003295">
    <property type="component" value="Unassembled WGS sequence"/>
</dbReference>
<proteinExistence type="predicted"/>
<protein>
    <submittedName>
        <fullName evidence="1">Uncharacterized protein</fullName>
    </submittedName>
</protein>
<sequence>MRRIAVVLAIVASLTVPAAIACKIYELVKLLAAGLLLLVLMSGLD</sequence>
<comment type="caution">
    <text evidence="1">The sequence shown here is derived from an EMBL/GenBank/DDBJ whole genome shotgun (WGS) entry which is preliminary data.</text>
</comment>
<evidence type="ECO:0000313" key="1">
    <source>
        <dbReference type="EMBL" id="EEP44827.1"/>
    </source>
</evidence>
<reference evidence="1 2" key="1">
    <citation type="submission" date="2009-04" db="EMBL/GenBank/DDBJ databases">
        <authorList>
            <person name="Weinstock G."/>
            <person name="Sodergren E."/>
            <person name="Clifton S."/>
            <person name="Fulton L."/>
            <person name="Fulton B."/>
            <person name="Courtney L."/>
            <person name="Fronick C."/>
            <person name="Harrison M."/>
            <person name="Strong C."/>
            <person name="Farmer C."/>
            <person name="Delahaunty K."/>
            <person name="Markovic C."/>
            <person name="Hall O."/>
            <person name="Minx P."/>
            <person name="Tomlinson C."/>
            <person name="Mitreva M."/>
            <person name="Nelson J."/>
            <person name="Hou S."/>
            <person name="Wollam A."/>
            <person name="Pepin K.H."/>
            <person name="Johnson M."/>
            <person name="Bhonagiri V."/>
            <person name="Nash W.E."/>
            <person name="Warren W."/>
            <person name="Chinwalla A."/>
            <person name="Mardis E.R."/>
            <person name="Wilson R.K."/>
        </authorList>
    </citation>
    <scope>NUCLEOTIDE SEQUENCE [LARGE SCALE GENOMIC DNA]</scope>
    <source>
        <strain evidence="1 2">DSM 13280</strain>
    </source>
</reference>
<organism evidence="1 2">
    <name type="scientific">Collinsella intestinalis DSM 13280</name>
    <dbReference type="NCBI Taxonomy" id="521003"/>
    <lineage>
        <taxon>Bacteria</taxon>
        <taxon>Bacillati</taxon>
        <taxon>Actinomycetota</taxon>
        <taxon>Coriobacteriia</taxon>
        <taxon>Coriobacteriales</taxon>
        <taxon>Coriobacteriaceae</taxon>
        <taxon>Collinsella</taxon>
    </lineage>
</organism>
<evidence type="ECO:0000313" key="2">
    <source>
        <dbReference type="Proteomes" id="UP000003295"/>
    </source>
</evidence>
<dbReference type="RefSeq" id="WP_006722570.1">
    <property type="nucleotide sequence ID" value="NZ_GG692710.1"/>
</dbReference>
<name>C4F8F5_9ACTN</name>
<dbReference type="AlphaFoldDB" id="C4F8F5"/>
<gene>
    <name evidence="1" type="ORF">COLINT_02326</name>
</gene>
<dbReference type="HOGENOM" id="CLU_3198481_0_0_11"/>
<dbReference type="EMBL" id="ABXH02000005">
    <property type="protein sequence ID" value="EEP44827.1"/>
    <property type="molecule type" value="Genomic_DNA"/>
</dbReference>
<accession>C4F8F5</accession>